<reference evidence="1 2" key="1">
    <citation type="submission" date="2009-04" db="EMBL/GenBank/DDBJ databases">
        <authorList>
            <person name="Weinstock G."/>
            <person name="Sodergren E."/>
            <person name="Clifton S."/>
            <person name="Fulton L."/>
            <person name="Fulton B."/>
            <person name="Courtney L."/>
            <person name="Fronick C."/>
            <person name="Harrison M."/>
            <person name="Strong C."/>
            <person name="Farmer C."/>
            <person name="Delahaunty K."/>
            <person name="Markovic C."/>
            <person name="Hall O."/>
            <person name="Minx P."/>
            <person name="Tomlinson C."/>
            <person name="Mitreva M."/>
            <person name="Nelson J."/>
            <person name="Hou S."/>
            <person name="Wollam A."/>
            <person name="Pepin K.H."/>
            <person name="Johnson M."/>
            <person name="Bhonagiri V."/>
            <person name="Nash W.E."/>
            <person name="Warren W."/>
            <person name="Chinwalla A."/>
            <person name="Mardis E.R."/>
            <person name="Wilson R.K."/>
        </authorList>
    </citation>
    <scope>NUCLEOTIDE SEQUENCE [LARGE SCALE GENOMIC DNA]</scope>
    <source>
        <strain evidence="1 2">DSM 13280</strain>
    </source>
</reference>
<dbReference type="Proteomes" id="UP000003295">
    <property type="component" value="Unassembled WGS sequence"/>
</dbReference>
<evidence type="ECO:0000313" key="2">
    <source>
        <dbReference type="Proteomes" id="UP000003295"/>
    </source>
</evidence>
<dbReference type="HOGENOM" id="CLU_2166664_0_0_11"/>
<evidence type="ECO:0000313" key="1">
    <source>
        <dbReference type="EMBL" id="EEP45211.1"/>
    </source>
</evidence>
<accession>C4F7I8</accession>
<dbReference type="EMBL" id="ABXH02000002">
    <property type="protein sequence ID" value="EEP45211.1"/>
    <property type="molecule type" value="Genomic_DNA"/>
</dbReference>
<dbReference type="AlphaFoldDB" id="C4F7I8"/>
<proteinExistence type="predicted"/>
<organism evidence="1 2">
    <name type="scientific">Collinsella intestinalis DSM 13280</name>
    <dbReference type="NCBI Taxonomy" id="521003"/>
    <lineage>
        <taxon>Bacteria</taxon>
        <taxon>Bacillati</taxon>
        <taxon>Actinomycetota</taxon>
        <taxon>Coriobacteriia</taxon>
        <taxon>Coriobacteriales</taxon>
        <taxon>Coriobacteriaceae</taxon>
        <taxon>Collinsella</taxon>
    </lineage>
</organism>
<sequence length="110" mass="11815">MDSPTFFYRRNGAIQFIEPADAFPLRSSYQPTGGTKNGTCARFCIYPISVSQAAGPKAAISSKPIGHTSRLGRGNVATLLVHPVYAPGTSGIAHRMPIPSERYVIAGERH</sequence>
<gene>
    <name evidence="1" type="ORF">COLINT_02003</name>
</gene>
<protein>
    <submittedName>
        <fullName evidence="1">Uncharacterized protein</fullName>
    </submittedName>
</protein>
<comment type="caution">
    <text evidence="1">The sequence shown here is derived from an EMBL/GenBank/DDBJ whole genome shotgun (WGS) entry which is preliminary data.</text>
</comment>
<name>C4F7I8_9ACTN</name>